<dbReference type="PROSITE" id="PS52004">
    <property type="entry name" value="KS3_2"/>
    <property type="match status" value="1"/>
</dbReference>
<keyword evidence="5" id="KW-0276">Fatty acid metabolism</keyword>
<evidence type="ECO:0000313" key="22">
    <source>
        <dbReference type="EMBL" id="ELT97960.1"/>
    </source>
</evidence>
<keyword evidence="8" id="KW-0012">Acyltransferase</keyword>
<comment type="catalytic activity">
    <reaction evidence="14">
        <text>butanoyl-[ACP] + malonyl-[ACP] + H(+) = 3-oxohexanoyl-[ACP] + holo-[ACP] + CO2</text>
        <dbReference type="Rhea" id="RHEA:41820"/>
        <dbReference type="Rhea" id="RHEA-COMP:9623"/>
        <dbReference type="Rhea" id="RHEA-COMP:9628"/>
        <dbReference type="Rhea" id="RHEA-COMP:9629"/>
        <dbReference type="Rhea" id="RHEA-COMP:9685"/>
        <dbReference type="ChEBI" id="CHEBI:15378"/>
        <dbReference type="ChEBI" id="CHEBI:16526"/>
        <dbReference type="ChEBI" id="CHEBI:64479"/>
        <dbReference type="ChEBI" id="CHEBI:78449"/>
        <dbReference type="ChEBI" id="CHEBI:78454"/>
        <dbReference type="ChEBI" id="CHEBI:78456"/>
    </reaction>
    <physiologicalReaction direction="left-to-right" evidence="14">
        <dbReference type="Rhea" id="RHEA:41821"/>
    </physiologicalReaction>
</comment>
<dbReference type="InterPro" id="IPR020841">
    <property type="entry name" value="PKS_Beta-ketoAc_synthase_dom"/>
</dbReference>
<dbReference type="InterPro" id="IPR018201">
    <property type="entry name" value="Ketoacyl_synth_AS"/>
</dbReference>
<evidence type="ECO:0000256" key="11">
    <source>
        <dbReference type="ARBA" id="ARBA00047578"/>
    </source>
</evidence>
<dbReference type="SUPFAM" id="SSF53901">
    <property type="entry name" value="Thiolase-like"/>
    <property type="match status" value="2"/>
</dbReference>
<reference evidence="24" key="1">
    <citation type="submission" date="2012-12" db="EMBL/GenBank/DDBJ databases">
        <authorList>
            <person name="Hellsten U."/>
            <person name="Grimwood J."/>
            <person name="Chapman J.A."/>
            <person name="Shapiro H."/>
            <person name="Aerts A."/>
            <person name="Otillar R.P."/>
            <person name="Terry A.Y."/>
            <person name="Boore J.L."/>
            <person name="Simakov O."/>
            <person name="Marletaz F."/>
            <person name="Cho S.-J."/>
            <person name="Edsinger-Gonzales E."/>
            <person name="Havlak P."/>
            <person name="Kuo D.-H."/>
            <person name="Larsson T."/>
            <person name="Lv J."/>
            <person name="Arendt D."/>
            <person name="Savage R."/>
            <person name="Osoegawa K."/>
            <person name="de Jong P."/>
            <person name="Lindberg D.R."/>
            <person name="Seaver E.C."/>
            <person name="Weisblat D.A."/>
            <person name="Putnam N.H."/>
            <person name="Grigoriev I.V."/>
            <person name="Rokhsar D.S."/>
        </authorList>
    </citation>
    <scope>NUCLEOTIDE SEQUENCE</scope>
    <source>
        <strain evidence="24">I ESC-2004</strain>
    </source>
</reference>
<evidence type="ECO:0000313" key="23">
    <source>
        <dbReference type="EnsemblMetazoa" id="CapteP184543"/>
    </source>
</evidence>
<keyword evidence="20" id="KW-0472">Membrane</keyword>
<evidence type="ECO:0000256" key="9">
    <source>
        <dbReference type="ARBA" id="ARBA00047394"/>
    </source>
</evidence>
<dbReference type="PROSITE" id="PS00606">
    <property type="entry name" value="KS3_1"/>
    <property type="match status" value="1"/>
</dbReference>
<dbReference type="PANTHER" id="PTHR11712:SF336">
    <property type="entry name" value="3-OXOACYL-[ACYL-CARRIER-PROTEIN] SYNTHASE, MITOCHONDRIAL"/>
    <property type="match status" value="1"/>
</dbReference>
<dbReference type="AlphaFoldDB" id="R7U470"/>
<dbReference type="NCBIfam" id="NF005589">
    <property type="entry name" value="PRK07314.1"/>
    <property type="match status" value="1"/>
</dbReference>
<dbReference type="InterPro" id="IPR000794">
    <property type="entry name" value="Beta-ketoacyl_synthase"/>
</dbReference>
<reference evidence="23" key="3">
    <citation type="submission" date="2015-06" db="UniProtKB">
        <authorList>
            <consortium name="EnsemblMetazoa"/>
        </authorList>
    </citation>
    <scope>IDENTIFICATION</scope>
</reference>
<keyword evidence="7 17" id="KW-0275">Fatty acid biosynthesis</keyword>
<evidence type="ECO:0000256" key="14">
    <source>
        <dbReference type="ARBA" id="ARBA00049449"/>
    </source>
</evidence>
<dbReference type="GO" id="GO:0006633">
    <property type="term" value="P:fatty acid biosynthetic process"/>
    <property type="evidence" value="ECO:0007669"/>
    <property type="project" value="UniProtKB-KW"/>
</dbReference>
<accession>R7U470</accession>
<evidence type="ECO:0000256" key="20">
    <source>
        <dbReference type="SAM" id="Phobius"/>
    </source>
</evidence>
<feature type="active site" description="For beta-ketoacyl synthase activity" evidence="18">
    <location>
        <position position="186"/>
    </location>
</feature>
<dbReference type="EMBL" id="AMQN01010686">
    <property type="status" value="NOT_ANNOTATED_CDS"/>
    <property type="molecule type" value="Genomic_DNA"/>
</dbReference>
<evidence type="ECO:0000256" key="8">
    <source>
        <dbReference type="ARBA" id="ARBA00023315"/>
    </source>
</evidence>
<dbReference type="FunFam" id="3.40.47.10:FF:000024">
    <property type="entry name" value="3-oxoacyl-[acyl-carrier-protein] synthase, mitochondrial"/>
    <property type="match status" value="1"/>
</dbReference>
<dbReference type="EMBL" id="KB308384">
    <property type="protein sequence ID" value="ELT97960.1"/>
    <property type="molecule type" value="Genomic_DNA"/>
</dbReference>
<evidence type="ECO:0000256" key="16">
    <source>
        <dbReference type="ARBA" id="ARBA00054575"/>
    </source>
</evidence>
<dbReference type="OrthoDB" id="5334845at2759"/>
<comment type="catalytic activity">
    <reaction evidence="10">
        <text>tetradecanoyl-[ACP] + malonyl-[ACP] + H(+) = 3-oxohexadecanoyl-[ACP] + holo-[ACP] + CO2</text>
        <dbReference type="Rhea" id="RHEA:41900"/>
        <dbReference type="Rhea" id="RHEA-COMP:9623"/>
        <dbReference type="Rhea" id="RHEA-COMP:9648"/>
        <dbReference type="Rhea" id="RHEA-COMP:9649"/>
        <dbReference type="Rhea" id="RHEA-COMP:9685"/>
        <dbReference type="ChEBI" id="CHEBI:15378"/>
        <dbReference type="ChEBI" id="CHEBI:16526"/>
        <dbReference type="ChEBI" id="CHEBI:64479"/>
        <dbReference type="ChEBI" id="CHEBI:78449"/>
        <dbReference type="ChEBI" id="CHEBI:78477"/>
        <dbReference type="ChEBI" id="CHEBI:78478"/>
    </reaction>
    <physiologicalReaction direction="left-to-right" evidence="10">
        <dbReference type="Rhea" id="RHEA:41901"/>
    </physiologicalReaction>
</comment>
<keyword evidence="20" id="KW-0812">Transmembrane</keyword>
<protein>
    <recommendedName>
        <fullName evidence="17">3-oxoacyl-[acyl-carrier-protein] synthase</fullName>
    </recommendedName>
</protein>
<comment type="function">
    <text evidence="16">May play a role in the biosynthesis of lipoic acid as well as longer chain fatty acids required for optimal mitochondrial function.</text>
</comment>
<dbReference type="Proteomes" id="UP000014760">
    <property type="component" value="Unassembled WGS sequence"/>
</dbReference>
<dbReference type="PANTHER" id="PTHR11712">
    <property type="entry name" value="POLYKETIDE SYNTHASE-RELATED"/>
    <property type="match status" value="1"/>
</dbReference>
<evidence type="ECO:0000256" key="7">
    <source>
        <dbReference type="ARBA" id="ARBA00023160"/>
    </source>
</evidence>
<keyword evidence="6" id="KW-0443">Lipid metabolism</keyword>
<dbReference type="PIRSF" id="PIRSF000447">
    <property type="entry name" value="KAS_II"/>
    <property type="match status" value="1"/>
</dbReference>
<evidence type="ECO:0000256" key="5">
    <source>
        <dbReference type="ARBA" id="ARBA00022832"/>
    </source>
</evidence>
<evidence type="ECO:0000256" key="15">
    <source>
        <dbReference type="ARBA" id="ARBA00049533"/>
    </source>
</evidence>
<dbReference type="GO" id="GO:0004315">
    <property type="term" value="F:3-oxoacyl-[acyl-carrier-protein] synthase activity"/>
    <property type="evidence" value="ECO:0007669"/>
    <property type="project" value="UniProtKB-EC"/>
</dbReference>
<keyword evidence="4 17" id="KW-0808">Transferase</keyword>
<sequence>MIRNLSKRAYCSMPDPRKRRVVVTGMGLVTCLGVGVDHVWGKLIKGKSGIHGLPGEEFAQLPSRVGASVPRGEGEGQYEVDRFVDKAERRAASVEAGFALAAADEALRKAAWKPVSEEDSCRTGVSVGCGMAGMHDVIDNGVAFATKGYRKVSPFLVPRILVNMPAGMITFKHGLKGVNHAVSTACATGVHSVGDAYRFIKFGDADVMVAGGTEASVLPYYMAAFCRLRALSTQYNDDPLSASRPFDQGRDGFVMSEGAAVLVLEDLQHAQARGVAILGEILGYGLSADAHHVTAPLESGEGGVRCMRAAMREAGVCAEDVGYINAHATSTPLGDLAESRAISLLFGEHTRSVAVSSTKGATGHLLGATGAAETVFSLLACSTGVIPPTLNCENPDDEINLNIVRSKAKKWHAHASGRRVALTNSFGFGGTNATLCVANFVE</sequence>
<dbReference type="InterPro" id="IPR017568">
    <property type="entry name" value="3-oxoacyl-ACP_synth-2"/>
</dbReference>
<evidence type="ECO:0000256" key="13">
    <source>
        <dbReference type="ARBA" id="ARBA00049109"/>
    </source>
</evidence>
<comment type="pathway">
    <text evidence="1">Lipid metabolism; fatty acid biosynthesis.</text>
</comment>
<dbReference type="InterPro" id="IPR014030">
    <property type="entry name" value="Ketoacyl_synth_N"/>
</dbReference>
<evidence type="ECO:0000256" key="3">
    <source>
        <dbReference type="ARBA" id="ARBA00022516"/>
    </source>
</evidence>
<evidence type="ECO:0000256" key="10">
    <source>
        <dbReference type="ARBA" id="ARBA00047451"/>
    </source>
</evidence>
<evidence type="ECO:0000313" key="24">
    <source>
        <dbReference type="Proteomes" id="UP000014760"/>
    </source>
</evidence>
<reference evidence="22 24" key="2">
    <citation type="journal article" date="2013" name="Nature">
        <title>Insights into bilaterian evolution from three spiralian genomes.</title>
        <authorList>
            <person name="Simakov O."/>
            <person name="Marletaz F."/>
            <person name="Cho S.J."/>
            <person name="Edsinger-Gonzales E."/>
            <person name="Havlak P."/>
            <person name="Hellsten U."/>
            <person name="Kuo D.H."/>
            <person name="Larsson T."/>
            <person name="Lv J."/>
            <person name="Arendt D."/>
            <person name="Savage R."/>
            <person name="Osoegawa K."/>
            <person name="de Jong P."/>
            <person name="Grimwood J."/>
            <person name="Chapman J.A."/>
            <person name="Shapiro H."/>
            <person name="Aerts A."/>
            <person name="Otillar R.P."/>
            <person name="Terry A.Y."/>
            <person name="Boore J.L."/>
            <person name="Grigoriev I.V."/>
            <person name="Lindberg D.R."/>
            <person name="Seaver E.C."/>
            <person name="Weisblat D.A."/>
            <person name="Putnam N.H."/>
            <person name="Rokhsar D.S."/>
        </authorList>
    </citation>
    <scope>NUCLEOTIDE SEQUENCE</scope>
    <source>
        <strain evidence="22 24">I ESC-2004</strain>
    </source>
</reference>
<evidence type="ECO:0000256" key="19">
    <source>
        <dbReference type="RuleBase" id="RU003694"/>
    </source>
</evidence>
<evidence type="ECO:0000256" key="17">
    <source>
        <dbReference type="PIRNR" id="PIRNR000447"/>
    </source>
</evidence>
<dbReference type="EnsemblMetazoa" id="CapteT184543">
    <property type="protein sequence ID" value="CapteP184543"/>
    <property type="gene ID" value="CapteG184543"/>
</dbReference>
<dbReference type="Pfam" id="PF00109">
    <property type="entry name" value="ketoacyl-synt"/>
    <property type="match status" value="1"/>
</dbReference>
<organism evidence="22">
    <name type="scientific">Capitella teleta</name>
    <name type="common">Polychaete worm</name>
    <dbReference type="NCBI Taxonomy" id="283909"/>
    <lineage>
        <taxon>Eukaryota</taxon>
        <taxon>Metazoa</taxon>
        <taxon>Spiralia</taxon>
        <taxon>Lophotrochozoa</taxon>
        <taxon>Annelida</taxon>
        <taxon>Polychaeta</taxon>
        <taxon>Sedentaria</taxon>
        <taxon>Scolecida</taxon>
        <taxon>Capitellidae</taxon>
        <taxon>Capitella</taxon>
    </lineage>
</organism>
<dbReference type="SMART" id="SM00825">
    <property type="entry name" value="PKS_KS"/>
    <property type="match status" value="1"/>
</dbReference>
<dbReference type="OMA" id="DVMVCGA"/>
<dbReference type="FunCoup" id="R7U470">
    <property type="interactions" value="869"/>
</dbReference>
<dbReference type="NCBIfam" id="TIGR03150">
    <property type="entry name" value="fabF"/>
    <property type="match status" value="1"/>
</dbReference>
<gene>
    <name evidence="22" type="ORF">CAPTEDRAFT_184543</name>
</gene>
<dbReference type="InterPro" id="IPR014031">
    <property type="entry name" value="Ketoacyl_synth_C"/>
</dbReference>
<evidence type="ECO:0000256" key="1">
    <source>
        <dbReference type="ARBA" id="ARBA00005194"/>
    </source>
</evidence>
<comment type="catalytic activity">
    <reaction evidence="11">
        <text>dodecanoyl-[ACP] + malonyl-[ACP] + H(+) = 3-oxotetradecanoyl-[ACP] + holo-[ACP] + CO2</text>
        <dbReference type="Rhea" id="RHEA:41884"/>
        <dbReference type="Rhea" id="RHEA-COMP:9623"/>
        <dbReference type="Rhea" id="RHEA-COMP:9644"/>
        <dbReference type="Rhea" id="RHEA-COMP:9645"/>
        <dbReference type="Rhea" id="RHEA-COMP:9685"/>
        <dbReference type="ChEBI" id="CHEBI:15378"/>
        <dbReference type="ChEBI" id="CHEBI:16526"/>
        <dbReference type="ChEBI" id="CHEBI:64479"/>
        <dbReference type="ChEBI" id="CHEBI:65264"/>
        <dbReference type="ChEBI" id="CHEBI:78449"/>
        <dbReference type="ChEBI" id="CHEBI:78473"/>
    </reaction>
    <physiologicalReaction direction="left-to-right" evidence="11">
        <dbReference type="Rhea" id="RHEA:41885"/>
    </physiologicalReaction>
</comment>
<evidence type="ECO:0000256" key="2">
    <source>
        <dbReference type="ARBA" id="ARBA00008467"/>
    </source>
</evidence>
<evidence type="ECO:0000256" key="6">
    <source>
        <dbReference type="ARBA" id="ARBA00023098"/>
    </source>
</evidence>
<dbReference type="HOGENOM" id="CLU_000022_69_2_1"/>
<comment type="catalytic activity">
    <reaction evidence="13">
        <text>decanoyl-[ACP] + malonyl-[ACP] + H(+) = 3-oxododecanoyl-[ACP] + holo-[ACP] + CO2</text>
        <dbReference type="Rhea" id="RHEA:41868"/>
        <dbReference type="Rhea" id="RHEA-COMP:9623"/>
        <dbReference type="Rhea" id="RHEA-COMP:9640"/>
        <dbReference type="Rhea" id="RHEA-COMP:9641"/>
        <dbReference type="Rhea" id="RHEA-COMP:9685"/>
        <dbReference type="ChEBI" id="CHEBI:15378"/>
        <dbReference type="ChEBI" id="CHEBI:16526"/>
        <dbReference type="ChEBI" id="CHEBI:64479"/>
        <dbReference type="ChEBI" id="CHEBI:78449"/>
        <dbReference type="ChEBI" id="CHEBI:78468"/>
        <dbReference type="ChEBI" id="CHEBI:78469"/>
    </reaction>
    <physiologicalReaction direction="left-to-right" evidence="13">
        <dbReference type="Rhea" id="RHEA:41869"/>
    </physiologicalReaction>
</comment>
<evidence type="ECO:0000256" key="4">
    <source>
        <dbReference type="ARBA" id="ARBA00022679"/>
    </source>
</evidence>
<comment type="catalytic activity">
    <reaction evidence="15">
        <text>octanoyl-[ACP] + malonyl-[ACP] + H(+) = 3-oxodecanoyl-[ACP] + holo-[ACP] + CO2</text>
        <dbReference type="Rhea" id="RHEA:41852"/>
        <dbReference type="Rhea" id="RHEA-COMP:9623"/>
        <dbReference type="Rhea" id="RHEA-COMP:9636"/>
        <dbReference type="Rhea" id="RHEA-COMP:9637"/>
        <dbReference type="Rhea" id="RHEA-COMP:9685"/>
        <dbReference type="ChEBI" id="CHEBI:15378"/>
        <dbReference type="ChEBI" id="CHEBI:16526"/>
        <dbReference type="ChEBI" id="CHEBI:64479"/>
        <dbReference type="ChEBI" id="CHEBI:78449"/>
        <dbReference type="ChEBI" id="CHEBI:78463"/>
        <dbReference type="ChEBI" id="CHEBI:78464"/>
    </reaction>
    <physiologicalReaction direction="left-to-right" evidence="15">
        <dbReference type="Rhea" id="RHEA:41853"/>
    </physiologicalReaction>
</comment>
<evidence type="ECO:0000256" key="18">
    <source>
        <dbReference type="PIRSR" id="PIRSR000447-1"/>
    </source>
</evidence>
<keyword evidence="3 17" id="KW-0444">Lipid biosynthesis</keyword>
<keyword evidence="24" id="KW-1185">Reference proteome</keyword>
<feature type="transmembrane region" description="Helical" evidence="20">
    <location>
        <begin position="21"/>
        <end position="40"/>
    </location>
</feature>
<dbReference type="Gene3D" id="3.40.47.10">
    <property type="match status" value="2"/>
</dbReference>
<dbReference type="FunFam" id="3.40.47.10:FF:000015">
    <property type="entry name" value="3-oxoacyl-[acyl-carrier-protein] synthase, mitochondrial"/>
    <property type="match status" value="1"/>
</dbReference>
<feature type="domain" description="Ketosynthase family 3 (KS3)" evidence="21">
    <location>
        <begin position="18"/>
        <end position="439"/>
    </location>
</feature>
<dbReference type="STRING" id="283909.R7U470"/>
<evidence type="ECO:0000259" key="21">
    <source>
        <dbReference type="PROSITE" id="PS52004"/>
    </source>
</evidence>
<dbReference type="Pfam" id="PF02801">
    <property type="entry name" value="Ketoacyl-synt_C"/>
    <property type="match status" value="1"/>
</dbReference>
<comment type="catalytic activity">
    <reaction evidence="12">
        <text>a fatty acyl-[ACP] + malonyl-[ACP] + H(+) = a 3-oxoacyl-[ACP] + holo-[ACP] + CO2</text>
        <dbReference type="Rhea" id="RHEA:22836"/>
        <dbReference type="Rhea" id="RHEA-COMP:9623"/>
        <dbReference type="Rhea" id="RHEA-COMP:9685"/>
        <dbReference type="Rhea" id="RHEA-COMP:9916"/>
        <dbReference type="Rhea" id="RHEA-COMP:14125"/>
        <dbReference type="ChEBI" id="CHEBI:15378"/>
        <dbReference type="ChEBI" id="CHEBI:16526"/>
        <dbReference type="ChEBI" id="CHEBI:64479"/>
        <dbReference type="ChEBI" id="CHEBI:78449"/>
        <dbReference type="ChEBI" id="CHEBI:78776"/>
        <dbReference type="ChEBI" id="CHEBI:138651"/>
        <dbReference type="EC" id="2.3.1.41"/>
    </reaction>
    <physiologicalReaction direction="left-to-right" evidence="12">
        <dbReference type="Rhea" id="RHEA:22837"/>
    </physiologicalReaction>
</comment>
<keyword evidence="20" id="KW-1133">Transmembrane helix</keyword>
<dbReference type="CDD" id="cd00834">
    <property type="entry name" value="KAS_I_II"/>
    <property type="match status" value="1"/>
</dbReference>
<evidence type="ECO:0000256" key="12">
    <source>
        <dbReference type="ARBA" id="ARBA00048506"/>
    </source>
</evidence>
<comment type="catalytic activity">
    <reaction evidence="9">
        <text>hexanoyl-[ACP] + malonyl-[ACP] + H(+) = 3-oxooctanoyl-[ACP] + holo-[ACP] + CO2</text>
        <dbReference type="Rhea" id="RHEA:41836"/>
        <dbReference type="Rhea" id="RHEA-COMP:9623"/>
        <dbReference type="Rhea" id="RHEA-COMP:9632"/>
        <dbReference type="Rhea" id="RHEA-COMP:9633"/>
        <dbReference type="Rhea" id="RHEA-COMP:9685"/>
        <dbReference type="ChEBI" id="CHEBI:15378"/>
        <dbReference type="ChEBI" id="CHEBI:16526"/>
        <dbReference type="ChEBI" id="CHEBI:64479"/>
        <dbReference type="ChEBI" id="CHEBI:78449"/>
        <dbReference type="ChEBI" id="CHEBI:78459"/>
        <dbReference type="ChEBI" id="CHEBI:78460"/>
    </reaction>
    <physiologicalReaction direction="left-to-right" evidence="9">
        <dbReference type="Rhea" id="RHEA:41837"/>
    </physiologicalReaction>
</comment>
<name>R7U470_CAPTE</name>
<proteinExistence type="inferred from homology"/>
<dbReference type="InterPro" id="IPR016039">
    <property type="entry name" value="Thiolase-like"/>
</dbReference>
<comment type="similarity">
    <text evidence="2 17 19">Belongs to the thiolase-like superfamily. Beta-ketoacyl-ACP synthases family.</text>
</comment>
<dbReference type="GO" id="GO:0005739">
    <property type="term" value="C:mitochondrion"/>
    <property type="evidence" value="ECO:0007669"/>
    <property type="project" value="TreeGrafter"/>
</dbReference>